<dbReference type="InterPro" id="IPR050267">
    <property type="entry name" value="Anti-sigma-factor_SerPK"/>
</dbReference>
<keyword evidence="3" id="KW-0067">ATP-binding</keyword>
<keyword evidence="3" id="KW-0547">Nucleotide-binding</keyword>
<keyword evidence="1" id="KW-0808">Transferase</keyword>
<feature type="domain" description="Histidine kinase/HSP90-like ATPase" evidence="2">
    <location>
        <begin position="13"/>
        <end position="115"/>
    </location>
</feature>
<dbReference type="GO" id="GO:0005524">
    <property type="term" value="F:ATP binding"/>
    <property type="evidence" value="ECO:0007669"/>
    <property type="project" value="UniProtKB-KW"/>
</dbReference>
<dbReference type="Pfam" id="PF13581">
    <property type="entry name" value="HATPase_c_2"/>
    <property type="match status" value="1"/>
</dbReference>
<dbReference type="RefSeq" id="WP_148757406.1">
    <property type="nucleotide sequence ID" value="NZ_VSRQ01000001.1"/>
</dbReference>
<keyword evidence="1" id="KW-0723">Serine/threonine-protein kinase</keyword>
<organism evidence="3 4">
    <name type="scientific">Actinomadura decatromicini</name>
    <dbReference type="NCBI Taxonomy" id="2604572"/>
    <lineage>
        <taxon>Bacteria</taxon>
        <taxon>Bacillati</taxon>
        <taxon>Actinomycetota</taxon>
        <taxon>Actinomycetes</taxon>
        <taxon>Streptosporangiales</taxon>
        <taxon>Thermomonosporaceae</taxon>
        <taxon>Actinomadura</taxon>
    </lineage>
</organism>
<evidence type="ECO:0000313" key="3">
    <source>
        <dbReference type="EMBL" id="TYK52808.1"/>
    </source>
</evidence>
<accession>A0A5D3FXL9</accession>
<dbReference type="InterPro" id="IPR003594">
    <property type="entry name" value="HATPase_dom"/>
</dbReference>
<keyword evidence="4" id="KW-1185">Reference proteome</keyword>
<keyword evidence="1" id="KW-0418">Kinase</keyword>
<dbReference type="SUPFAM" id="SSF55874">
    <property type="entry name" value="ATPase domain of HSP90 chaperone/DNA topoisomerase II/histidine kinase"/>
    <property type="match status" value="1"/>
</dbReference>
<reference evidence="3 4" key="1">
    <citation type="submission" date="2019-08" db="EMBL/GenBank/DDBJ databases">
        <title>Actinomadura sp. nov. CYP1-5 isolated from mountain soil.</title>
        <authorList>
            <person name="Songsumanus A."/>
            <person name="Kuncharoen N."/>
            <person name="Kudo T."/>
            <person name="Yuki M."/>
            <person name="Igarashi Y."/>
            <person name="Tanasupawat S."/>
        </authorList>
    </citation>
    <scope>NUCLEOTIDE SEQUENCE [LARGE SCALE GENOMIC DNA]</scope>
    <source>
        <strain evidence="3 4">CYP1-5</strain>
    </source>
</reference>
<proteinExistence type="predicted"/>
<evidence type="ECO:0000313" key="4">
    <source>
        <dbReference type="Proteomes" id="UP000323505"/>
    </source>
</evidence>
<dbReference type="InterPro" id="IPR036890">
    <property type="entry name" value="HATPase_C_sf"/>
</dbReference>
<evidence type="ECO:0000259" key="2">
    <source>
        <dbReference type="Pfam" id="PF13581"/>
    </source>
</evidence>
<name>A0A5D3FXL9_9ACTN</name>
<dbReference type="AlphaFoldDB" id="A0A5D3FXL9"/>
<dbReference type="GO" id="GO:0004674">
    <property type="term" value="F:protein serine/threonine kinase activity"/>
    <property type="evidence" value="ECO:0007669"/>
    <property type="project" value="UniProtKB-KW"/>
</dbReference>
<dbReference type="PANTHER" id="PTHR35526:SF3">
    <property type="entry name" value="ANTI-SIGMA-F FACTOR RSBW"/>
    <property type="match status" value="1"/>
</dbReference>
<comment type="caution">
    <text evidence="3">The sequence shown here is derived from an EMBL/GenBank/DDBJ whole genome shotgun (WGS) entry which is preliminary data.</text>
</comment>
<gene>
    <name evidence="3" type="ORF">FXF68_03380</name>
</gene>
<dbReference type="Proteomes" id="UP000323505">
    <property type="component" value="Unassembled WGS sequence"/>
</dbReference>
<protein>
    <submittedName>
        <fullName evidence="3">ATP-binding protein</fullName>
    </submittedName>
</protein>
<dbReference type="EMBL" id="VSRQ01000001">
    <property type="protein sequence ID" value="TYK52808.1"/>
    <property type="molecule type" value="Genomic_DNA"/>
</dbReference>
<dbReference type="Gene3D" id="3.30.565.10">
    <property type="entry name" value="Histidine kinase-like ATPase, C-terminal domain"/>
    <property type="match status" value="1"/>
</dbReference>
<sequence>MRFLAARTAPAQVRMLVELRLDAWGLAALRDDVKLIASELVTNAVLHTPEREIRARLTREARGVWLGIWDSSDVMPVRRDDDDGLGGRGLPLVAALASGCGAFRALPYGKWVWARVERKGV</sequence>
<evidence type="ECO:0000256" key="1">
    <source>
        <dbReference type="ARBA" id="ARBA00022527"/>
    </source>
</evidence>
<dbReference type="PANTHER" id="PTHR35526">
    <property type="entry name" value="ANTI-SIGMA-F FACTOR RSBW-RELATED"/>
    <property type="match status" value="1"/>
</dbReference>